<dbReference type="Gene3D" id="3.40.50.1110">
    <property type="entry name" value="SGNH hydrolase"/>
    <property type="match status" value="1"/>
</dbReference>
<dbReference type="InterPro" id="IPR036514">
    <property type="entry name" value="SGNH_hydro_sf"/>
</dbReference>
<dbReference type="InterPro" id="IPR001087">
    <property type="entry name" value="GDSL"/>
</dbReference>
<accession>A0A645FHJ2</accession>
<comment type="caution">
    <text evidence="1">The sequence shown here is derived from an EMBL/GenBank/DDBJ whole genome shotgun (WGS) entry which is preliminary data.</text>
</comment>
<evidence type="ECO:0008006" key="2">
    <source>
        <dbReference type="Google" id="ProtNLM"/>
    </source>
</evidence>
<reference evidence="1" key="1">
    <citation type="submission" date="2019-08" db="EMBL/GenBank/DDBJ databases">
        <authorList>
            <person name="Kucharzyk K."/>
            <person name="Murdoch R.W."/>
            <person name="Higgins S."/>
            <person name="Loffler F."/>
        </authorList>
    </citation>
    <scope>NUCLEOTIDE SEQUENCE</scope>
</reference>
<dbReference type="AlphaFoldDB" id="A0A645FHJ2"/>
<organism evidence="1">
    <name type="scientific">bioreactor metagenome</name>
    <dbReference type="NCBI Taxonomy" id="1076179"/>
    <lineage>
        <taxon>unclassified sequences</taxon>
        <taxon>metagenomes</taxon>
        <taxon>ecological metagenomes</taxon>
    </lineage>
</organism>
<dbReference type="SUPFAM" id="SSF52266">
    <property type="entry name" value="SGNH hydrolase"/>
    <property type="match status" value="1"/>
</dbReference>
<dbReference type="Pfam" id="PF00657">
    <property type="entry name" value="Lipase_GDSL"/>
    <property type="match status" value="1"/>
</dbReference>
<name>A0A645FHJ2_9ZZZZ</name>
<proteinExistence type="predicted"/>
<protein>
    <recommendedName>
        <fullName evidence="2">SGNH hydrolase-type esterase domain-containing protein</fullName>
    </recommendedName>
</protein>
<gene>
    <name evidence="1" type="ORF">SDC9_160426</name>
</gene>
<evidence type="ECO:0000313" key="1">
    <source>
        <dbReference type="EMBL" id="MPN13106.1"/>
    </source>
</evidence>
<dbReference type="EMBL" id="VSSQ01059561">
    <property type="protein sequence ID" value="MPN13106.1"/>
    <property type="molecule type" value="Genomic_DNA"/>
</dbReference>
<sequence length="132" mass="14642">MLGTNDVKVEYHATPSQIASGLGQMIRELYQHYKLLQLDPPKLIVVCPPPLEETAGINSEGMFDLQSVAASHELAELYRQTAQTYSCCFLDAGKVTRFDMQEGIHLNINGHLLLAKAIAGIISGMNWLERLE</sequence>
<dbReference type="GO" id="GO:0016788">
    <property type="term" value="F:hydrolase activity, acting on ester bonds"/>
    <property type="evidence" value="ECO:0007669"/>
    <property type="project" value="InterPro"/>
</dbReference>